<dbReference type="PROSITE" id="PS51843">
    <property type="entry name" value="NR_LBD"/>
    <property type="match status" value="1"/>
</dbReference>
<dbReference type="PANTHER" id="PTHR45805:SF11">
    <property type="entry name" value="NUCLEAR RECEPTOR ROR-ALPHA"/>
    <property type="match status" value="1"/>
</dbReference>
<evidence type="ECO:0000256" key="7">
    <source>
        <dbReference type="ARBA" id="ARBA00023125"/>
    </source>
</evidence>
<protein>
    <submittedName>
        <fullName evidence="15">Nuclear receptor ROR-beta</fullName>
    </submittedName>
</protein>
<keyword evidence="16" id="KW-1185">Reference proteome</keyword>
<dbReference type="SMART" id="SM00430">
    <property type="entry name" value="HOLI"/>
    <property type="match status" value="1"/>
</dbReference>
<accession>A0AAD9FAT1</accession>
<dbReference type="SUPFAM" id="SSF57716">
    <property type="entry name" value="Glucocorticoid receptor-like (DNA-binding domain)"/>
    <property type="match status" value="1"/>
</dbReference>
<evidence type="ECO:0000256" key="6">
    <source>
        <dbReference type="ARBA" id="ARBA00023015"/>
    </source>
</evidence>
<dbReference type="CDD" id="cd06939">
    <property type="entry name" value="NR_LBD_ROR_like"/>
    <property type="match status" value="1"/>
</dbReference>
<dbReference type="EMBL" id="JASDAP010000010">
    <property type="protein sequence ID" value="KAK1895567.1"/>
    <property type="molecule type" value="Genomic_DNA"/>
</dbReference>
<dbReference type="Gene3D" id="3.30.50.10">
    <property type="entry name" value="Erythroid Transcription Factor GATA-1, subunit A"/>
    <property type="match status" value="1"/>
</dbReference>
<dbReference type="Proteomes" id="UP001228049">
    <property type="component" value="Unassembled WGS sequence"/>
</dbReference>
<evidence type="ECO:0000259" key="14">
    <source>
        <dbReference type="PROSITE" id="PS51843"/>
    </source>
</evidence>
<dbReference type="AlphaFoldDB" id="A0AAD9FAT1"/>
<dbReference type="SUPFAM" id="SSF48508">
    <property type="entry name" value="Nuclear receptor ligand-binding domain"/>
    <property type="match status" value="1"/>
</dbReference>
<dbReference type="Pfam" id="PF00104">
    <property type="entry name" value="Hormone_recep"/>
    <property type="match status" value="1"/>
</dbReference>
<dbReference type="PRINTS" id="PR00047">
    <property type="entry name" value="STROIDFINGER"/>
</dbReference>
<evidence type="ECO:0000313" key="15">
    <source>
        <dbReference type="EMBL" id="KAK1895567.1"/>
    </source>
</evidence>
<evidence type="ECO:0000256" key="10">
    <source>
        <dbReference type="ARBA" id="ARBA00023242"/>
    </source>
</evidence>
<dbReference type="GO" id="GO:0008270">
    <property type="term" value="F:zinc ion binding"/>
    <property type="evidence" value="ECO:0007669"/>
    <property type="project" value="UniProtKB-KW"/>
</dbReference>
<dbReference type="Gene3D" id="1.10.565.10">
    <property type="entry name" value="Retinoid X Receptor"/>
    <property type="match status" value="1"/>
</dbReference>
<keyword evidence="7 11" id="KW-0238">DNA-binding</keyword>
<dbReference type="InterPro" id="IPR003079">
    <property type="entry name" value="ROR_rcpt"/>
</dbReference>
<organism evidence="15 16">
    <name type="scientific">Dissostichus eleginoides</name>
    <name type="common">Patagonian toothfish</name>
    <name type="synonym">Dissostichus amissus</name>
    <dbReference type="NCBI Taxonomy" id="100907"/>
    <lineage>
        <taxon>Eukaryota</taxon>
        <taxon>Metazoa</taxon>
        <taxon>Chordata</taxon>
        <taxon>Craniata</taxon>
        <taxon>Vertebrata</taxon>
        <taxon>Euteleostomi</taxon>
        <taxon>Actinopterygii</taxon>
        <taxon>Neopterygii</taxon>
        <taxon>Teleostei</taxon>
        <taxon>Neoteleostei</taxon>
        <taxon>Acanthomorphata</taxon>
        <taxon>Eupercaria</taxon>
        <taxon>Perciformes</taxon>
        <taxon>Notothenioidei</taxon>
        <taxon>Nototheniidae</taxon>
        <taxon>Dissostichus</taxon>
    </lineage>
</organism>
<keyword evidence="4 11" id="KW-0863">Zinc-finger</keyword>
<feature type="region of interest" description="Disordered" evidence="12">
    <location>
        <begin position="168"/>
        <end position="192"/>
    </location>
</feature>
<dbReference type="SMART" id="SM00399">
    <property type="entry name" value="ZnF_C4"/>
    <property type="match status" value="1"/>
</dbReference>
<comment type="caution">
    <text evidence="15">The sequence shown here is derived from an EMBL/GenBank/DDBJ whole genome shotgun (WGS) entry which is preliminary data.</text>
</comment>
<dbReference type="GO" id="GO:0000978">
    <property type="term" value="F:RNA polymerase II cis-regulatory region sequence-specific DNA binding"/>
    <property type="evidence" value="ECO:0007669"/>
    <property type="project" value="TreeGrafter"/>
</dbReference>
<sequence>MEYEELDVPPTGNPIKRAQIEIIPCKICGDKSSGVHYGVITCEGCKGFFRRSQLPTVSYSCSRQNNCQIDRASRNRCQHCRLQKCLAQGMSRDAVKFGRMSKRQRDSLIAEARPDRSAQLLQPMASAYSFSGDSELLSYTADVHPYLMCSPNESQVSGMIYRGSAVSPALRSQGRGDNSGHPEIRGFDSRQPPHDLVAIHPYSPLEDPYSLYPHSLRNVDELCASIVRSHRETTQYRVEELQALRWKVLSREEIQVYQSKSVDEMWQHCAIRLTDAVQYVVEFAKHIPGFRMLSQNDQIALLKTGSMEVVLVRMCRYFNTENNTVFFDGKFAGVEVFKSLACGDLIAAVFDFAHDMCALKLTEQQIALFSALVLINIERPCLEDRSRVQRVQRSVEFGLTHILHRDNQESLMHKLYQRMAVLRSLCSLHMEKLRWFSQRYPLTAHSLFPPLYKELFACEAELLPGTTH</sequence>
<dbReference type="Pfam" id="PF00105">
    <property type="entry name" value="zf-C4"/>
    <property type="match status" value="1"/>
</dbReference>
<keyword evidence="2" id="KW-0217">Developmental protein</keyword>
<dbReference type="PROSITE" id="PS51030">
    <property type="entry name" value="NUCLEAR_REC_DBD_2"/>
    <property type="match status" value="1"/>
</dbReference>
<evidence type="ECO:0000256" key="3">
    <source>
        <dbReference type="ARBA" id="ARBA00022723"/>
    </source>
</evidence>
<evidence type="ECO:0000256" key="9">
    <source>
        <dbReference type="ARBA" id="ARBA00023170"/>
    </source>
</evidence>
<gene>
    <name evidence="15" type="ORF">KUDE01_021018</name>
</gene>
<evidence type="ECO:0000259" key="13">
    <source>
        <dbReference type="PROSITE" id="PS51030"/>
    </source>
</evidence>
<dbReference type="InterPro" id="IPR044101">
    <property type="entry name" value="NR_DBD_ROR"/>
</dbReference>
<reference evidence="15" key="1">
    <citation type="submission" date="2023-04" db="EMBL/GenBank/DDBJ databases">
        <title>Chromosome-level genome of Chaenocephalus aceratus.</title>
        <authorList>
            <person name="Park H."/>
        </authorList>
    </citation>
    <scope>NUCLEOTIDE SEQUENCE</scope>
    <source>
        <strain evidence="15">DE</strain>
        <tissue evidence="15">Muscle</tissue>
    </source>
</reference>
<evidence type="ECO:0000256" key="11">
    <source>
        <dbReference type="RuleBase" id="RU004334"/>
    </source>
</evidence>
<dbReference type="PANTHER" id="PTHR45805">
    <property type="entry name" value="NUCLEAR HORMONE RECEPTOR HR3-RELATED"/>
    <property type="match status" value="1"/>
</dbReference>
<keyword evidence="9 11" id="KW-0675">Receptor</keyword>
<keyword evidence="3 11" id="KW-0479">Metal-binding</keyword>
<evidence type="ECO:0000256" key="1">
    <source>
        <dbReference type="ARBA" id="ARBA00004123"/>
    </source>
</evidence>
<proteinExistence type="inferred from homology"/>
<dbReference type="PRINTS" id="PR00398">
    <property type="entry name" value="STRDHORMONER"/>
</dbReference>
<dbReference type="InterPro" id="IPR001628">
    <property type="entry name" value="Znf_hrmn_rcpt"/>
</dbReference>
<name>A0AAD9FAT1_DISEL</name>
<dbReference type="FunFam" id="3.30.50.10:FF:000003">
    <property type="entry name" value="Nuclear orphan receptor ROR-beta"/>
    <property type="match status" value="1"/>
</dbReference>
<evidence type="ECO:0000256" key="5">
    <source>
        <dbReference type="ARBA" id="ARBA00022833"/>
    </source>
</evidence>
<keyword evidence="6 11" id="KW-0805">Transcription regulation</keyword>
<dbReference type="InterPro" id="IPR013088">
    <property type="entry name" value="Znf_NHR/GATA"/>
</dbReference>
<evidence type="ECO:0000256" key="12">
    <source>
        <dbReference type="SAM" id="MobiDB-lite"/>
    </source>
</evidence>
<dbReference type="GO" id="GO:0005634">
    <property type="term" value="C:nucleus"/>
    <property type="evidence" value="ECO:0007669"/>
    <property type="project" value="UniProtKB-SubCell"/>
</dbReference>
<keyword evidence="10 11" id="KW-0539">Nucleus</keyword>
<feature type="compositionally biased region" description="Basic and acidic residues" evidence="12">
    <location>
        <begin position="178"/>
        <end position="192"/>
    </location>
</feature>
<feature type="domain" description="Nuclear receptor" evidence="13">
    <location>
        <begin position="22"/>
        <end position="97"/>
    </location>
</feature>
<evidence type="ECO:0000256" key="2">
    <source>
        <dbReference type="ARBA" id="ARBA00022473"/>
    </source>
</evidence>
<feature type="domain" description="NR LBD" evidence="14">
    <location>
        <begin position="218"/>
        <end position="455"/>
    </location>
</feature>
<keyword evidence="5 11" id="KW-0862">Zinc</keyword>
<dbReference type="InterPro" id="IPR001723">
    <property type="entry name" value="Nuclear_hrmn_rcpt"/>
</dbReference>
<dbReference type="PROSITE" id="PS00031">
    <property type="entry name" value="NUCLEAR_REC_DBD_1"/>
    <property type="match status" value="1"/>
</dbReference>
<comment type="subcellular location">
    <subcellularLocation>
        <location evidence="1 11">Nucleus</location>
    </subcellularLocation>
</comment>
<comment type="similarity">
    <text evidence="11">Belongs to the nuclear hormone receptor family.</text>
</comment>
<dbReference type="InterPro" id="IPR000536">
    <property type="entry name" value="Nucl_hrmn_rcpt_lig-bd"/>
</dbReference>
<evidence type="ECO:0000313" key="16">
    <source>
        <dbReference type="Proteomes" id="UP001228049"/>
    </source>
</evidence>
<dbReference type="GO" id="GO:0004879">
    <property type="term" value="F:nuclear receptor activity"/>
    <property type="evidence" value="ECO:0007669"/>
    <property type="project" value="InterPro"/>
</dbReference>
<dbReference type="PRINTS" id="PR01293">
    <property type="entry name" value="RORNUCRECPTR"/>
</dbReference>
<evidence type="ECO:0000256" key="8">
    <source>
        <dbReference type="ARBA" id="ARBA00023163"/>
    </source>
</evidence>
<evidence type="ECO:0000256" key="4">
    <source>
        <dbReference type="ARBA" id="ARBA00022771"/>
    </source>
</evidence>
<dbReference type="CDD" id="cd06968">
    <property type="entry name" value="NR_DBD_ROR"/>
    <property type="match status" value="1"/>
</dbReference>
<dbReference type="InterPro" id="IPR035500">
    <property type="entry name" value="NHR-like_dom_sf"/>
</dbReference>
<keyword evidence="8 11" id="KW-0804">Transcription</keyword>